<dbReference type="GO" id="GO:0005789">
    <property type="term" value="C:endoplasmic reticulum membrane"/>
    <property type="evidence" value="ECO:0007669"/>
    <property type="project" value="UniProtKB-SubCell"/>
</dbReference>
<feature type="compositionally biased region" description="Low complexity" evidence="10">
    <location>
        <begin position="68"/>
        <end position="81"/>
    </location>
</feature>
<dbReference type="STRING" id="578459.A0A0P9GKJ9"/>
<dbReference type="GO" id="GO:0015914">
    <property type="term" value="P:phospholipid transport"/>
    <property type="evidence" value="ECO:0007669"/>
    <property type="project" value="TreeGrafter"/>
</dbReference>
<feature type="region of interest" description="Disordered" evidence="10">
    <location>
        <begin position="60"/>
        <end position="132"/>
    </location>
</feature>
<evidence type="ECO:0000256" key="5">
    <source>
        <dbReference type="ARBA" id="ARBA00023055"/>
    </source>
</evidence>
<evidence type="ECO:0000256" key="7">
    <source>
        <dbReference type="ARBA" id="ARBA00023128"/>
    </source>
</evidence>
<comment type="similarity">
    <text evidence="9">Belongs to the MDM12 family.</text>
</comment>
<evidence type="ECO:0000256" key="10">
    <source>
        <dbReference type="SAM" id="MobiDB-lite"/>
    </source>
</evidence>
<evidence type="ECO:0000256" key="1">
    <source>
        <dbReference type="ARBA" id="ARBA00004370"/>
    </source>
</evidence>
<accession>A0A0P9GKJ9</accession>
<keyword evidence="7 9" id="KW-0496">Mitochondrion</keyword>
<dbReference type="OrthoDB" id="3356905at2759"/>
<dbReference type="GO" id="GO:0008289">
    <property type="term" value="F:lipid binding"/>
    <property type="evidence" value="ECO:0007669"/>
    <property type="project" value="UniProtKB-KW"/>
</dbReference>
<dbReference type="AlphaFoldDB" id="A0A0P9GKJ9"/>
<comment type="subcellular location">
    <subcellularLocation>
        <location evidence="1">Membrane</location>
    </subcellularLocation>
    <subcellularLocation>
        <location evidence="9">Mitochondrion outer membrane</location>
        <topology evidence="9">Peripheral membrane protein</topology>
        <orientation evidence="9">Cytoplasmic side</orientation>
    </subcellularLocation>
    <subcellularLocation>
        <location evidence="9">Endoplasmic reticulum membrane</location>
        <topology evidence="9">Peripheral membrane protein</topology>
        <orientation evidence="9">Cytoplasmic side</orientation>
    </subcellularLocation>
    <text evidence="9">The ERMES/MDM complex localizes to a few discrete foci (around 10 per single cell), that represent mitochondria-endoplasmic reticulum junctions. These foci are often found next to mtDNA nucleoids.</text>
</comment>
<dbReference type="OMA" id="AAWPSWI"/>
<dbReference type="PANTHER" id="PTHR28204">
    <property type="entry name" value="MITOCHONDRIAL DISTRIBUTION AND MORPHOLOGY PROTEIN 12"/>
    <property type="match status" value="1"/>
</dbReference>
<dbReference type="InterPro" id="IPR031468">
    <property type="entry name" value="SMP_LBD"/>
</dbReference>
<dbReference type="EMBL" id="KQ474081">
    <property type="protein sequence ID" value="KPV73860.1"/>
    <property type="molecule type" value="Genomic_DNA"/>
</dbReference>
<dbReference type="Pfam" id="PF26544">
    <property type="entry name" value="Mdm12"/>
    <property type="match status" value="1"/>
</dbReference>
<keyword evidence="13" id="KW-1185">Reference proteome</keyword>
<keyword evidence="5" id="KW-0445">Lipid transport</keyword>
<keyword evidence="6" id="KW-0446">Lipid-binding</keyword>
<reference evidence="12 13" key="1">
    <citation type="journal article" date="2015" name="Front. Microbiol.">
        <title>Genome sequence of the plant growth promoting endophytic yeast Rhodotorula graminis WP1.</title>
        <authorList>
            <person name="Firrincieli A."/>
            <person name="Otillar R."/>
            <person name="Salamov A."/>
            <person name="Schmutz J."/>
            <person name="Khan Z."/>
            <person name="Redman R.S."/>
            <person name="Fleck N.D."/>
            <person name="Lindquist E."/>
            <person name="Grigoriev I.V."/>
            <person name="Doty S.L."/>
        </authorList>
    </citation>
    <scope>NUCLEOTIDE SEQUENCE [LARGE SCALE GENOMIC DNA]</scope>
    <source>
        <strain evidence="12 13">WP1</strain>
    </source>
</reference>
<feature type="compositionally biased region" description="Low complexity" evidence="10">
    <location>
        <begin position="107"/>
        <end position="118"/>
    </location>
</feature>
<evidence type="ECO:0000256" key="8">
    <source>
        <dbReference type="ARBA" id="ARBA00023136"/>
    </source>
</evidence>
<dbReference type="GO" id="GO:1990456">
    <property type="term" value="P:mitochondrion-endoplasmic reticulum membrane tethering"/>
    <property type="evidence" value="ECO:0007669"/>
    <property type="project" value="TreeGrafter"/>
</dbReference>
<gene>
    <name evidence="9" type="primary">MDM12</name>
    <name evidence="12" type="ORF">RHOBADRAFT_16252</name>
</gene>
<dbReference type="PANTHER" id="PTHR28204:SF1">
    <property type="entry name" value="MITOCHONDRIAL DISTRIBUTION AND MORPHOLOGY PROTEIN 12"/>
    <property type="match status" value="1"/>
</dbReference>
<dbReference type="InterPro" id="IPR027532">
    <property type="entry name" value="Mdm12"/>
</dbReference>
<keyword evidence="4 9" id="KW-0256">Endoplasmic reticulum</keyword>
<evidence type="ECO:0000256" key="9">
    <source>
        <dbReference type="HAMAP-Rule" id="MF_03104"/>
    </source>
</evidence>
<dbReference type="GO" id="GO:0045040">
    <property type="term" value="P:protein insertion into mitochondrial outer membrane"/>
    <property type="evidence" value="ECO:0007669"/>
    <property type="project" value="UniProtKB-UniRule"/>
</dbReference>
<evidence type="ECO:0000256" key="6">
    <source>
        <dbReference type="ARBA" id="ARBA00023121"/>
    </source>
</evidence>
<dbReference type="HAMAP" id="MF_03104">
    <property type="entry name" value="Mdm12"/>
    <property type="match status" value="1"/>
</dbReference>
<proteinExistence type="inferred from homology"/>
<evidence type="ECO:0000313" key="12">
    <source>
        <dbReference type="EMBL" id="KPV73860.1"/>
    </source>
</evidence>
<protein>
    <recommendedName>
        <fullName evidence="9">Mitochondrial distribution and morphology protein 12</fullName>
    </recommendedName>
    <alternativeName>
        <fullName evidence="9">Mitochondrial inheritance component MDM12</fullName>
    </alternativeName>
</protein>
<dbReference type="GeneID" id="28972754"/>
<keyword evidence="3 9" id="KW-1000">Mitochondrion outer membrane</keyword>
<organism evidence="12 13">
    <name type="scientific">Rhodotorula graminis (strain WP1)</name>
    <dbReference type="NCBI Taxonomy" id="578459"/>
    <lineage>
        <taxon>Eukaryota</taxon>
        <taxon>Fungi</taxon>
        <taxon>Dikarya</taxon>
        <taxon>Basidiomycota</taxon>
        <taxon>Pucciniomycotina</taxon>
        <taxon>Microbotryomycetes</taxon>
        <taxon>Sporidiobolales</taxon>
        <taxon>Sporidiobolaceae</taxon>
        <taxon>Rhodotorula</taxon>
    </lineage>
</organism>
<comment type="function">
    <text evidence="9">Component of the ERMES/MDM complex, which serves as a molecular tether to connect the endoplasmic reticulum (ER) and mitochondria. Components of this complex are involved in the control of mitochondrial shape and protein biogenesis, and function in nonvesicular lipid trafficking between the ER and mitochondria. MDM12 is required for the interaction of the ER-resident membrane protein MMM1 and the outer mitochondrial membrane-resident beta-barrel protein MDM10. The MDM12-MMM1 subcomplex functions in the major beta-barrel assembly pathway that is responsible for biogenesis of all mitochondrial outer membrane beta-barrel proteins, and acts in a late step after the SAM complex. The MDM10-MDM12-MMM1 subcomplex further acts in the TOM40-specific pathway after the action of the MDM12-MMM1 complex. Essential for establishing and maintaining the structure of mitochondria and maintenance of mtDNA nucleoids.</text>
</comment>
<feature type="domain" description="SMP-LTD" evidence="11">
    <location>
        <begin position="1"/>
        <end position="260"/>
    </location>
</feature>
<evidence type="ECO:0000256" key="3">
    <source>
        <dbReference type="ARBA" id="ARBA00022787"/>
    </source>
</evidence>
<evidence type="ECO:0000256" key="2">
    <source>
        <dbReference type="ARBA" id="ARBA00022448"/>
    </source>
</evidence>
<keyword evidence="8 9" id="KW-0472">Membrane</keyword>
<dbReference type="GO" id="GO:0032865">
    <property type="term" value="C:ERMES complex"/>
    <property type="evidence" value="ECO:0007669"/>
    <property type="project" value="UniProtKB-UniRule"/>
</dbReference>
<comment type="subunit">
    <text evidence="9">Component of the ER-mitochondria encounter structure (ERMES) or MDM complex, composed of MMM1, MDM10, MDM12 and MDM34. A MMM1 homodimer associates with one molecule of MDM12 on each side in a pairwise head-to-tail manner, and the SMP-LTD domains of MMM1 and MDM12 generate a continuous hydrophobic tunnel for phospholipid trafficking.</text>
</comment>
<dbReference type="RefSeq" id="XP_018269909.1">
    <property type="nucleotide sequence ID" value="XM_018412305.1"/>
</dbReference>
<dbReference type="Proteomes" id="UP000053890">
    <property type="component" value="Unassembled WGS sequence"/>
</dbReference>
<dbReference type="PROSITE" id="PS51847">
    <property type="entry name" value="SMP"/>
    <property type="match status" value="1"/>
</dbReference>
<evidence type="ECO:0000259" key="11">
    <source>
        <dbReference type="PROSITE" id="PS51847"/>
    </source>
</evidence>
<keyword evidence="2" id="KW-0813">Transport</keyword>
<dbReference type="CDD" id="cd21672">
    <property type="entry name" value="SMP_Mdm12"/>
    <property type="match status" value="1"/>
</dbReference>
<sequence length="306" mass="32920">MSIDLEWSALDAHLTQACTRFLSHAFNTAPTPDFLGPLEVTAFSFGDAHPELTLVDIRDIQHDRSRSRSPAAAPGRGRPPLAGGGAHPLAQHDLHSQHTHTHPHSYAAPSPSPSLSSLPPLPPPSSAPSPSFQVHLRLSYSGNLSLGIATALRINYPSSSFMSLPLSLTLTGLALEGTLVVAFEGGRRRVHLSLLEPDPFSSTTPGARVLRAAHVESEVGQADKHVLRNVGKVEKFVVDVARKTLENELVFPCVLSLSLSLVRRVLVLATTRLVGVVGTSRRPHRRDGTDTSVVAPFHSNFQTIVF</sequence>
<name>A0A0P9GKJ9_RHOGW</name>
<evidence type="ECO:0000313" key="13">
    <source>
        <dbReference type="Proteomes" id="UP000053890"/>
    </source>
</evidence>
<evidence type="ECO:0000256" key="4">
    <source>
        <dbReference type="ARBA" id="ARBA00022824"/>
    </source>
</evidence>